<dbReference type="Proteomes" id="UP000034344">
    <property type="component" value="Unassembled WGS sequence"/>
</dbReference>
<comment type="caution">
    <text evidence="1">The sequence shown here is derived from an EMBL/GenBank/DDBJ whole genome shotgun (WGS) entry which is preliminary data.</text>
</comment>
<reference evidence="1 2" key="1">
    <citation type="journal article" date="2015" name="Nature">
        <title>rRNA introns, odd ribosomes, and small enigmatic genomes across a large radiation of phyla.</title>
        <authorList>
            <person name="Brown C.T."/>
            <person name="Hug L.A."/>
            <person name="Thomas B.C."/>
            <person name="Sharon I."/>
            <person name="Castelle C.J."/>
            <person name="Singh A."/>
            <person name="Wilkins M.J."/>
            <person name="Williams K.H."/>
            <person name="Banfield J.F."/>
        </authorList>
    </citation>
    <scope>NUCLEOTIDE SEQUENCE [LARGE SCALE GENOMIC DNA]</scope>
</reference>
<gene>
    <name evidence="1" type="ORF">US11_C0004G0037</name>
</gene>
<accession>A0A0G0E8B5</accession>
<evidence type="ECO:0000313" key="2">
    <source>
        <dbReference type="Proteomes" id="UP000034344"/>
    </source>
</evidence>
<dbReference type="AlphaFoldDB" id="A0A0G0E8B5"/>
<proteinExistence type="predicted"/>
<protein>
    <submittedName>
        <fullName evidence="1">Uncharacterized protein</fullName>
    </submittedName>
</protein>
<organism evidence="1 2">
    <name type="scientific">Candidatus Roizmanbacteria bacterium GW2011_GWA2_36_23</name>
    <dbReference type="NCBI Taxonomy" id="1618480"/>
    <lineage>
        <taxon>Bacteria</taxon>
        <taxon>Candidatus Roizmaniibacteriota</taxon>
    </lineage>
</organism>
<dbReference type="EMBL" id="LBRS01000004">
    <property type="protein sequence ID" value="KKQ01767.1"/>
    <property type="molecule type" value="Genomic_DNA"/>
</dbReference>
<sequence>MGEKIERGCDPNICDHCIITADQEEFNARLFAHLERYKKYPDNLKLLATCLINYVEVERYADFGVGANMLK</sequence>
<evidence type="ECO:0000313" key="1">
    <source>
        <dbReference type="EMBL" id="KKQ01767.1"/>
    </source>
</evidence>
<name>A0A0G0E8B5_9BACT</name>